<dbReference type="InterPro" id="IPR015795">
    <property type="entry name" value="Pyrv_Knase_C"/>
</dbReference>
<dbReference type="GO" id="GO:0016301">
    <property type="term" value="F:kinase activity"/>
    <property type="evidence" value="ECO:0007669"/>
    <property type="project" value="UniProtKB-KW"/>
</dbReference>
<accession>A0A350NZ02</accession>
<evidence type="ECO:0000313" key="3">
    <source>
        <dbReference type="Proteomes" id="UP000263517"/>
    </source>
</evidence>
<name>A0A350NZ02_9ALTE</name>
<proteinExistence type="predicted"/>
<keyword evidence="2" id="KW-0418">Kinase</keyword>
<reference evidence="2 3" key="1">
    <citation type="journal article" date="2018" name="Nat. Biotechnol.">
        <title>A standardized bacterial taxonomy based on genome phylogeny substantially revises the tree of life.</title>
        <authorList>
            <person name="Parks D.H."/>
            <person name="Chuvochina M."/>
            <person name="Waite D.W."/>
            <person name="Rinke C."/>
            <person name="Skarshewski A."/>
            <person name="Chaumeil P.A."/>
            <person name="Hugenholtz P."/>
        </authorList>
    </citation>
    <scope>NUCLEOTIDE SEQUENCE [LARGE SCALE GENOMIC DNA]</scope>
    <source>
        <strain evidence="2">UBA11978</strain>
    </source>
</reference>
<gene>
    <name evidence="2" type="ORF">DCW74_00865</name>
</gene>
<dbReference type="GO" id="GO:0004743">
    <property type="term" value="F:pyruvate kinase activity"/>
    <property type="evidence" value="ECO:0007669"/>
    <property type="project" value="UniProtKB-EC"/>
</dbReference>
<dbReference type="Pfam" id="PF02887">
    <property type="entry name" value="PK_C"/>
    <property type="match status" value="1"/>
</dbReference>
<evidence type="ECO:0000259" key="1">
    <source>
        <dbReference type="Pfam" id="PF02887"/>
    </source>
</evidence>
<feature type="non-terminal residue" evidence="2">
    <location>
        <position position="1"/>
    </location>
</feature>
<dbReference type="EMBL" id="DNAN01000031">
    <property type="protein sequence ID" value="HAW74269.1"/>
    <property type="molecule type" value="Genomic_DNA"/>
</dbReference>
<evidence type="ECO:0000313" key="2">
    <source>
        <dbReference type="EMBL" id="HAW74269.1"/>
    </source>
</evidence>
<feature type="domain" description="Pyruvate kinase C-terminal" evidence="1">
    <location>
        <begin position="1"/>
        <end position="89"/>
    </location>
</feature>
<dbReference type="Gene3D" id="3.40.1380.20">
    <property type="entry name" value="Pyruvate kinase, C-terminal domain"/>
    <property type="match status" value="1"/>
</dbReference>
<dbReference type="AlphaFoldDB" id="A0A350NZ02"/>
<dbReference type="SUPFAM" id="SSF52935">
    <property type="entry name" value="PK C-terminal domain-like"/>
    <property type="match status" value="1"/>
</dbReference>
<organism evidence="2 3">
    <name type="scientific">Alteromonas australica</name>
    <dbReference type="NCBI Taxonomy" id="589873"/>
    <lineage>
        <taxon>Bacteria</taxon>
        <taxon>Pseudomonadati</taxon>
        <taxon>Pseudomonadota</taxon>
        <taxon>Gammaproteobacteria</taxon>
        <taxon>Alteromonadales</taxon>
        <taxon>Alteromonadaceae</taxon>
        <taxon>Alteromonas/Salinimonas group</taxon>
        <taxon>Alteromonas</taxon>
    </lineage>
</organism>
<dbReference type="InterPro" id="IPR036918">
    <property type="entry name" value="Pyrv_Knase_C_sf"/>
</dbReference>
<protein>
    <submittedName>
        <fullName evidence="2">Pyruvate kinase</fullName>
        <ecNumber evidence="2">2.7.1.40</ecNumber>
    </submittedName>
</protein>
<keyword evidence="2" id="KW-0808">Transferase</keyword>
<keyword evidence="2" id="KW-0670">Pyruvate</keyword>
<dbReference type="EC" id="2.7.1.40" evidence="2"/>
<dbReference type="Proteomes" id="UP000263517">
    <property type="component" value="Unassembled WGS sequence"/>
</dbReference>
<sequence>NTPKLMSRITTSLPIIAMSRHEDTLNSMALYRGVKPVYFDSSDSEPGKLKYDVIAALKEKGLVKSGDSIILTYGDEMEKVGATNTLKIVDVE</sequence>
<comment type="caution">
    <text evidence="2">The sequence shown here is derived from an EMBL/GenBank/DDBJ whole genome shotgun (WGS) entry which is preliminary data.</text>
</comment>